<dbReference type="SMART" id="SM00875">
    <property type="entry name" value="BACK"/>
    <property type="match status" value="1"/>
</dbReference>
<dbReference type="OrthoDB" id="9997739at2759"/>
<dbReference type="FunFam" id="2.60.120.260:FF:000051">
    <property type="entry name" value="BTB/POZ domain-containing protein 9"/>
    <property type="match status" value="1"/>
</dbReference>
<keyword evidence="4" id="KW-1185">Reference proteome</keyword>
<dbReference type="GO" id="GO:0008344">
    <property type="term" value="P:adult locomotory behavior"/>
    <property type="evidence" value="ECO:0007669"/>
    <property type="project" value="TreeGrafter"/>
</dbReference>
<dbReference type="SUPFAM" id="SSF49785">
    <property type="entry name" value="Galactose-binding domain-like"/>
    <property type="match status" value="2"/>
</dbReference>
<evidence type="ECO:0000259" key="2">
    <source>
        <dbReference type="PROSITE" id="PS50097"/>
    </source>
</evidence>
<evidence type="ECO:0000256" key="1">
    <source>
        <dbReference type="SAM" id="MobiDB-lite"/>
    </source>
</evidence>
<organism evidence="3 4">
    <name type="scientific">Caenorhabditis auriculariae</name>
    <dbReference type="NCBI Taxonomy" id="2777116"/>
    <lineage>
        <taxon>Eukaryota</taxon>
        <taxon>Metazoa</taxon>
        <taxon>Ecdysozoa</taxon>
        <taxon>Nematoda</taxon>
        <taxon>Chromadorea</taxon>
        <taxon>Rhabditida</taxon>
        <taxon>Rhabditina</taxon>
        <taxon>Rhabditomorpha</taxon>
        <taxon>Rhabditoidea</taxon>
        <taxon>Rhabditidae</taxon>
        <taxon>Peloderinae</taxon>
        <taxon>Caenorhabditis</taxon>
    </lineage>
</organism>
<dbReference type="InterPro" id="IPR011333">
    <property type="entry name" value="SKP1/BTB/POZ_sf"/>
</dbReference>
<dbReference type="InterPro" id="IPR000421">
    <property type="entry name" value="FA58C"/>
</dbReference>
<comment type="caution">
    <text evidence="3">The sequence shown here is derived from an EMBL/GenBank/DDBJ whole genome shotgun (WGS) entry which is preliminary data.</text>
</comment>
<accession>A0A8S1GU58</accession>
<dbReference type="PROSITE" id="PS50097">
    <property type="entry name" value="BTB"/>
    <property type="match status" value="1"/>
</dbReference>
<dbReference type="PANTHER" id="PTHR46306">
    <property type="entry name" value="BTB/POZ DOMAIN-CONTAINING PROTEIN 9"/>
    <property type="match status" value="1"/>
</dbReference>
<evidence type="ECO:0000313" key="3">
    <source>
        <dbReference type="EMBL" id="CAD6186594.1"/>
    </source>
</evidence>
<name>A0A8S1GU58_9PELO</name>
<dbReference type="PANTHER" id="PTHR46306:SF1">
    <property type="entry name" value="BTB_POZ DOMAIN-CONTAINING PROTEIN 9"/>
    <property type="match status" value="1"/>
</dbReference>
<dbReference type="Gene3D" id="1.25.40.420">
    <property type="match status" value="1"/>
</dbReference>
<dbReference type="AlphaFoldDB" id="A0A8S1GU58"/>
<sequence>MAGFDVEMSEPPMMCFSDLHDLSVLSDQELEHTSQLSDSFAALLFSEKMSDVVFVLDESERIMAHRIILAARSNYFRALLFGGMRESEEREVLIKNTSTPAFKAVLKYAYTGKLPMKELSDDAMEILFLAHQYELLDLQNAVSDYLQSITTIGNLPTILNAAHMYCLEDLIEFCMDFADRNATNVLKFETFGLLSPDVAVQLLLRDSFCASEIEIFRAICSVLEARAQEENKVRSFLKCVRLPLITQSDLLSVVRNSKLIDSDAILDAIAQQSAELLNPALFRGFKFSDENVATAALGAVASVGNGKPCGLLSEAVSLSERCTSHSYSSSEGILIELGNPHIINKIVMTLWSREQHYSYYIEVSMEKKSWNRVIDYSKYSCHGLQQLYFTPVAVKFIRVVGVGCSPKKFSICTFEAVFTTEPFVVDTETNIMVPDFNVAASHRQALVVEGVSRCRNTLLNGDVDSYDWDSGYTCHQIGGGGITIQLPQPFIISTMRILLWDCDDRFYSYYVEVSDDQLTWKKIVDRTRMKCRSWQYLVFEPTRAVFIRLTGTRNSSNEVFHVVHLECPADETAEKPPPSFAIPDDVSGEGISGSDSD</sequence>
<dbReference type="Pfam" id="PF00651">
    <property type="entry name" value="BTB"/>
    <property type="match status" value="1"/>
</dbReference>
<dbReference type="InterPro" id="IPR052407">
    <property type="entry name" value="BTB_POZ_domain_cont_9"/>
</dbReference>
<dbReference type="InterPro" id="IPR000210">
    <property type="entry name" value="BTB/POZ_dom"/>
</dbReference>
<dbReference type="GO" id="GO:0005737">
    <property type="term" value="C:cytoplasm"/>
    <property type="evidence" value="ECO:0007669"/>
    <property type="project" value="TreeGrafter"/>
</dbReference>
<dbReference type="GO" id="GO:0050804">
    <property type="term" value="P:modulation of chemical synaptic transmission"/>
    <property type="evidence" value="ECO:0007669"/>
    <property type="project" value="TreeGrafter"/>
</dbReference>
<dbReference type="EMBL" id="CAJGYM010000005">
    <property type="protein sequence ID" value="CAD6186594.1"/>
    <property type="molecule type" value="Genomic_DNA"/>
</dbReference>
<dbReference type="Gene3D" id="2.60.120.260">
    <property type="entry name" value="Galactose-binding domain-like"/>
    <property type="match status" value="2"/>
</dbReference>
<feature type="region of interest" description="Disordered" evidence="1">
    <location>
        <begin position="570"/>
        <end position="597"/>
    </location>
</feature>
<gene>
    <name evidence="3" type="ORF">CAUJ_LOCUS2513</name>
</gene>
<dbReference type="Gene3D" id="3.30.710.10">
    <property type="entry name" value="Potassium Channel Kv1.1, Chain A"/>
    <property type="match status" value="1"/>
</dbReference>
<evidence type="ECO:0000313" key="4">
    <source>
        <dbReference type="Proteomes" id="UP000835052"/>
    </source>
</evidence>
<dbReference type="SUPFAM" id="SSF54695">
    <property type="entry name" value="POZ domain"/>
    <property type="match status" value="1"/>
</dbReference>
<dbReference type="Pfam" id="PF00754">
    <property type="entry name" value="F5_F8_type_C"/>
    <property type="match status" value="1"/>
</dbReference>
<dbReference type="Pfam" id="PF07707">
    <property type="entry name" value="BACK"/>
    <property type="match status" value="1"/>
</dbReference>
<proteinExistence type="predicted"/>
<dbReference type="InterPro" id="IPR008979">
    <property type="entry name" value="Galactose-bd-like_sf"/>
</dbReference>
<dbReference type="GO" id="GO:0048512">
    <property type="term" value="P:circadian behavior"/>
    <property type="evidence" value="ECO:0007669"/>
    <property type="project" value="TreeGrafter"/>
</dbReference>
<dbReference type="SMART" id="SM00225">
    <property type="entry name" value="BTB"/>
    <property type="match status" value="1"/>
</dbReference>
<feature type="domain" description="BTB" evidence="2">
    <location>
        <begin position="50"/>
        <end position="118"/>
    </location>
</feature>
<dbReference type="Proteomes" id="UP000835052">
    <property type="component" value="Unassembled WGS sequence"/>
</dbReference>
<dbReference type="InterPro" id="IPR011705">
    <property type="entry name" value="BACK"/>
</dbReference>
<protein>
    <recommendedName>
        <fullName evidence="2">BTB domain-containing protein</fullName>
    </recommendedName>
</protein>
<reference evidence="3" key="1">
    <citation type="submission" date="2020-10" db="EMBL/GenBank/DDBJ databases">
        <authorList>
            <person name="Kikuchi T."/>
        </authorList>
    </citation>
    <scope>NUCLEOTIDE SEQUENCE</scope>
    <source>
        <strain evidence="3">NKZ352</strain>
    </source>
</reference>